<dbReference type="Pfam" id="PF00440">
    <property type="entry name" value="TetR_N"/>
    <property type="match status" value="1"/>
</dbReference>
<keyword evidence="8" id="KW-1185">Reference proteome</keyword>
<evidence type="ECO:0000256" key="4">
    <source>
        <dbReference type="ARBA" id="ARBA00023163"/>
    </source>
</evidence>
<dbReference type="InterPro" id="IPR009057">
    <property type="entry name" value="Homeodomain-like_sf"/>
</dbReference>
<dbReference type="Pfam" id="PF13977">
    <property type="entry name" value="TetR_C_6"/>
    <property type="match status" value="1"/>
</dbReference>
<proteinExistence type="predicted"/>
<evidence type="ECO:0000313" key="7">
    <source>
        <dbReference type="EMBL" id="ALG12509.1"/>
    </source>
</evidence>
<keyword evidence="3 5" id="KW-0238">DNA-binding</keyword>
<keyword evidence="1" id="KW-0678">Repressor</keyword>
<dbReference type="KEGG" id="kphy:AOZ06_41635"/>
<feature type="domain" description="HTH tetR-type" evidence="6">
    <location>
        <begin position="7"/>
        <end position="67"/>
    </location>
</feature>
<dbReference type="Proteomes" id="UP000063699">
    <property type="component" value="Chromosome"/>
</dbReference>
<name>A0A0N9I888_9PSEU</name>
<feature type="DNA-binding region" description="H-T-H motif" evidence="5">
    <location>
        <begin position="30"/>
        <end position="49"/>
    </location>
</feature>
<dbReference type="PANTHER" id="PTHR30055:SF226">
    <property type="entry name" value="HTH-TYPE TRANSCRIPTIONAL REGULATOR PKSA"/>
    <property type="match status" value="1"/>
</dbReference>
<keyword evidence="2" id="KW-0805">Transcription regulation</keyword>
<dbReference type="InterPro" id="IPR050109">
    <property type="entry name" value="HTH-type_TetR-like_transc_reg"/>
</dbReference>
<evidence type="ECO:0000313" key="8">
    <source>
        <dbReference type="Proteomes" id="UP000063699"/>
    </source>
</evidence>
<dbReference type="STRING" id="860235.AOZ06_41635"/>
<evidence type="ECO:0000259" key="6">
    <source>
        <dbReference type="PROSITE" id="PS50977"/>
    </source>
</evidence>
<dbReference type="GO" id="GO:0003700">
    <property type="term" value="F:DNA-binding transcription factor activity"/>
    <property type="evidence" value="ECO:0007669"/>
    <property type="project" value="TreeGrafter"/>
</dbReference>
<protein>
    <submittedName>
        <fullName evidence="7">TetR family transcriptional regulator</fullName>
    </submittedName>
</protein>
<dbReference type="SUPFAM" id="SSF48498">
    <property type="entry name" value="Tetracyclin repressor-like, C-terminal domain"/>
    <property type="match status" value="1"/>
</dbReference>
<dbReference type="EMBL" id="CP012752">
    <property type="protein sequence ID" value="ALG12509.1"/>
    <property type="molecule type" value="Genomic_DNA"/>
</dbReference>
<dbReference type="SUPFAM" id="SSF46689">
    <property type="entry name" value="Homeodomain-like"/>
    <property type="match status" value="1"/>
</dbReference>
<accession>A0A0N9I888</accession>
<evidence type="ECO:0000256" key="1">
    <source>
        <dbReference type="ARBA" id="ARBA00022491"/>
    </source>
</evidence>
<evidence type="ECO:0000256" key="3">
    <source>
        <dbReference type="ARBA" id="ARBA00023125"/>
    </source>
</evidence>
<dbReference type="Gene3D" id="1.10.357.10">
    <property type="entry name" value="Tetracycline Repressor, domain 2"/>
    <property type="match status" value="1"/>
</dbReference>
<dbReference type="InterPro" id="IPR039538">
    <property type="entry name" value="BetI_C"/>
</dbReference>
<keyword evidence="4" id="KW-0804">Transcription</keyword>
<evidence type="ECO:0000256" key="5">
    <source>
        <dbReference type="PROSITE-ProRule" id="PRU00335"/>
    </source>
</evidence>
<dbReference type="OrthoDB" id="9816296at2"/>
<dbReference type="PROSITE" id="PS01081">
    <property type="entry name" value="HTH_TETR_1"/>
    <property type="match status" value="1"/>
</dbReference>
<dbReference type="InterPro" id="IPR001647">
    <property type="entry name" value="HTH_TetR"/>
</dbReference>
<evidence type="ECO:0000256" key="2">
    <source>
        <dbReference type="ARBA" id="ARBA00023015"/>
    </source>
</evidence>
<dbReference type="GO" id="GO:0000976">
    <property type="term" value="F:transcription cis-regulatory region binding"/>
    <property type="evidence" value="ECO:0007669"/>
    <property type="project" value="TreeGrafter"/>
</dbReference>
<dbReference type="AlphaFoldDB" id="A0A0N9I888"/>
<dbReference type="RefSeq" id="WP_054294402.1">
    <property type="nucleotide sequence ID" value="NZ_CP012752.1"/>
</dbReference>
<gene>
    <name evidence="7" type="ORF">AOZ06_41635</name>
</gene>
<organism evidence="7 8">
    <name type="scientific">Kibdelosporangium phytohabitans</name>
    <dbReference type="NCBI Taxonomy" id="860235"/>
    <lineage>
        <taxon>Bacteria</taxon>
        <taxon>Bacillati</taxon>
        <taxon>Actinomycetota</taxon>
        <taxon>Actinomycetes</taxon>
        <taxon>Pseudonocardiales</taxon>
        <taxon>Pseudonocardiaceae</taxon>
        <taxon>Kibdelosporangium</taxon>
    </lineage>
</organism>
<dbReference type="InterPro" id="IPR036271">
    <property type="entry name" value="Tet_transcr_reg_TetR-rel_C_sf"/>
</dbReference>
<sequence length="197" mass="22071">MVVVDPDVRRRELAEAVWRVVLRDGLIGASVRNVAREAGLSMGSLRHYFGSQAELLSFSLRLVGERTTARLRALDVTAPPRELIEQVVHAVLPLDEETRRETQIWLAFLGAELTTRGLSKLNDEVYDGLRHLFGLVIQALVEANLVRPELDLEQETQRLHALVDGLAVHAVTRPDRMPADQVKALLAHHLEELCEPT</sequence>
<dbReference type="InterPro" id="IPR023772">
    <property type="entry name" value="DNA-bd_HTH_TetR-type_CS"/>
</dbReference>
<reference evidence="7 8" key="1">
    <citation type="submission" date="2015-07" db="EMBL/GenBank/DDBJ databases">
        <title>Genome sequencing of Kibdelosporangium phytohabitans.</title>
        <authorList>
            <person name="Qin S."/>
            <person name="Xing K."/>
        </authorList>
    </citation>
    <scope>NUCLEOTIDE SEQUENCE [LARGE SCALE GENOMIC DNA]</scope>
    <source>
        <strain evidence="7 8">KLBMP1111</strain>
    </source>
</reference>
<dbReference type="PROSITE" id="PS50977">
    <property type="entry name" value="HTH_TETR_2"/>
    <property type="match status" value="1"/>
</dbReference>
<dbReference type="PANTHER" id="PTHR30055">
    <property type="entry name" value="HTH-TYPE TRANSCRIPTIONAL REGULATOR RUTR"/>
    <property type="match status" value="1"/>
</dbReference>